<feature type="non-terminal residue" evidence="2">
    <location>
        <position position="1"/>
    </location>
</feature>
<feature type="compositionally biased region" description="Basic residues" evidence="1">
    <location>
        <begin position="237"/>
        <end position="265"/>
    </location>
</feature>
<dbReference type="EMBL" id="CADCTN010000105">
    <property type="protein sequence ID" value="CAA9240178.1"/>
    <property type="molecule type" value="Genomic_DNA"/>
</dbReference>
<name>A0A6J4I1N4_9ACTN</name>
<gene>
    <name evidence="2" type="ORF">AVDCRST_MAG52-1574</name>
</gene>
<evidence type="ECO:0000313" key="2">
    <source>
        <dbReference type="EMBL" id="CAA9240178.1"/>
    </source>
</evidence>
<accession>A0A6J4I1N4</accession>
<feature type="compositionally biased region" description="Basic residues" evidence="1">
    <location>
        <begin position="128"/>
        <end position="146"/>
    </location>
</feature>
<feature type="non-terminal residue" evidence="2">
    <location>
        <position position="273"/>
    </location>
</feature>
<keyword evidence="2" id="KW-0378">Hydrolase</keyword>
<feature type="compositionally biased region" description="Basic and acidic residues" evidence="1">
    <location>
        <begin position="52"/>
        <end position="65"/>
    </location>
</feature>
<feature type="region of interest" description="Disordered" evidence="1">
    <location>
        <begin position="1"/>
        <end position="273"/>
    </location>
</feature>
<proteinExistence type="predicted"/>
<feature type="compositionally biased region" description="Basic residues" evidence="1">
    <location>
        <begin position="208"/>
        <end position="227"/>
    </location>
</feature>
<dbReference type="GO" id="GO:0008967">
    <property type="term" value="F:phosphoglycolate phosphatase activity"/>
    <property type="evidence" value="ECO:0007669"/>
    <property type="project" value="UniProtKB-EC"/>
</dbReference>
<feature type="compositionally biased region" description="Basic residues" evidence="1">
    <location>
        <begin position="1"/>
        <end position="13"/>
    </location>
</feature>
<dbReference type="EC" id="3.1.3.18" evidence="2"/>
<feature type="compositionally biased region" description="Gly residues" evidence="1">
    <location>
        <begin position="147"/>
        <end position="156"/>
    </location>
</feature>
<organism evidence="2">
    <name type="scientific">uncultured Blastococcus sp</name>
    <dbReference type="NCBI Taxonomy" id="217144"/>
    <lineage>
        <taxon>Bacteria</taxon>
        <taxon>Bacillati</taxon>
        <taxon>Actinomycetota</taxon>
        <taxon>Actinomycetes</taxon>
        <taxon>Geodermatophilales</taxon>
        <taxon>Geodermatophilaceae</taxon>
        <taxon>Blastococcus</taxon>
        <taxon>environmental samples</taxon>
    </lineage>
</organism>
<evidence type="ECO:0000256" key="1">
    <source>
        <dbReference type="SAM" id="MobiDB-lite"/>
    </source>
</evidence>
<feature type="compositionally biased region" description="Low complexity" evidence="1">
    <location>
        <begin position="169"/>
        <end position="191"/>
    </location>
</feature>
<dbReference type="AlphaFoldDB" id="A0A6J4I1N4"/>
<sequence>ARPHPLHRPRRHDGRPPGLVLAHRRPRADRRPGDRAARAAPGGSGVGAGQRPDVRAGGRGRADLRRGRRHRRAGRHDLLGRRPRHPPAHRSAPGRARGAHRDAGHGRARGGGAADRRAPGPAGVARTVARHPLRRRPAARPRRPGRGGRLAGGEGRGLADPQGQRRDPGGVAVRSGRGPAAAAGLPPHAAGNLQGRGHRVGPRAPRPLPHRRRGDRRQRQRPRHGPGRRPAVDHRQRGLRRRHGRPDRRRPQRGGHRGGHGRRLGPRGARQPL</sequence>
<reference evidence="2" key="1">
    <citation type="submission" date="2020-02" db="EMBL/GenBank/DDBJ databases">
        <authorList>
            <person name="Meier V. D."/>
        </authorList>
    </citation>
    <scope>NUCLEOTIDE SEQUENCE</scope>
    <source>
        <strain evidence="2">AVDCRST_MAG52</strain>
    </source>
</reference>
<protein>
    <submittedName>
        <fullName evidence="2">Phosphoglycolate phosphatase, archaeal type</fullName>
        <ecNumber evidence="2">3.1.3.18</ecNumber>
    </submittedName>
</protein>